<evidence type="ECO:0000313" key="3">
    <source>
        <dbReference type="Proteomes" id="UP001212498"/>
    </source>
</evidence>
<accession>A0ABT4T9R9</accession>
<keyword evidence="3" id="KW-1185">Reference proteome</keyword>
<organism evidence="2 3">
    <name type="scientific">Nonomuraea ferruginea</name>
    <dbReference type="NCBI Taxonomy" id="46174"/>
    <lineage>
        <taxon>Bacteria</taxon>
        <taxon>Bacillati</taxon>
        <taxon>Actinomycetota</taxon>
        <taxon>Actinomycetes</taxon>
        <taxon>Streptosporangiales</taxon>
        <taxon>Streptosporangiaceae</taxon>
        <taxon>Nonomuraea</taxon>
    </lineage>
</organism>
<comment type="caution">
    <text evidence="2">The sequence shown here is derived from an EMBL/GenBank/DDBJ whole genome shotgun (WGS) entry which is preliminary data.</text>
</comment>
<proteinExistence type="predicted"/>
<protein>
    <submittedName>
        <fullName evidence="2">GNAT family N-acetyltransferase</fullName>
    </submittedName>
</protein>
<dbReference type="RefSeq" id="WP_271279565.1">
    <property type="nucleotide sequence ID" value="NZ_BAABFD010000044.1"/>
</dbReference>
<dbReference type="Proteomes" id="UP001212498">
    <property type="component" value="Unassembled WGS sequence"/>
</dbReference>
<evidence type="ECO:0000313" key="2">
    <source>
        <dbReference type="EMBL" id="MDA0646169.1"/>
    </source>
</evidence>
<dbReference type="PROSITE" id="PS51186">
    <property type="entry name" value="GNAT"/>
    <property type="match status" value="1"/>
</dbReference>
<dbReference type="InterPro" id="IPR051531">
    <property type="entry name" value="N-acetyltransferase"/>
</dbReference>
<dbReference type="PANTHER" id="PTHR43792:SF1">
    <property type="entry name" value="N-ACETYLTRANSFERASE DOMAIN-CONTAINING PROTEIN"/>
    <property type="match status" value="1"/>
</dbReference>
<evidence type="ECO:0000259" key="1">
    <source>
        <dbReference type="PROSITE" id="PS51186"/>
    </source>
</evidence>
<dbReference type="InterPro" id="IPR000182">
    <property type="entry name" value="GNAT_dom"/>
</dbReference>
<reference evidence="2 3" key="1">
    <citation type="submission" date="2022-11" db="EMBL/GenBank/DDBJ databases">
        <title>Nonomuraea corallina sp. nov., a new species of the genus Nonomuraea isolated from sea side sediment in Thai sea.</title>
        <authorList>
            <person name="Ngamcharungchit C."/>
            <person name="Matsumoto A."/>
            <person name="Suriyachadkun C."/>
            <person name="Panbangred W."/>
            <person name="Inahashi Y."/>
            <person name="Intra B."/>
        </authorList>
    </citation>
    <scope>NUCLEOTIDE SEQUENCE [LARGE SCALE GENOMIC DNA]</scope>
    <source>
        <strain evidence="2 3">DSM 43553</strain>
    </source>
</reference>
<dbReference type="Pfam" id="PF13302">
    <property type="entry name" value="Acetyltransf_3"/>
    <property type="match status" value="1"/>
</dbReference>
<feature type="domain" description="N-acetyltransferase" evidence="1">
    <location>
        <begin position="21"/>
        <end position="159"/>
    </location>
</feature>
<dbReference type="EMBL" id="JAPNUD010000177">
    <property type="protein sequence ID" value="MDA0646169.1"/>
    <property type="molecule type" value="Genomic_DNA"/>
</dbReference>
<dbReference type="PANTHER" id="PTHR43792">
    <property type="entry name" value="GNAT FAMILY, PUTATIVE (AFU_ORTHOLOGUE AFUA_3G00765)-RELATED-RELATED"/>
    <property type="match status" value="1"/>
</dbReference>
<sequence>MTVLRTNRLELLPAGQADLDILVAHWNQPEVRRYLFDDREVSAELAATLLADSADDFTEHGYGLWKAYLRDELVGVCGLRRHDSGQVEIVYSLEPARWGSGLATEAALAVLETGRRAGLKEILLETDEGNVASQRLARRLGAVPRGGADGILQYVISPP</sequence>
<dbReference type="InterPro" id="IPR016181">
    <property type="entry name" value="Acyl_CoA_acyltransferase"/>
</dbReference>
<name>A0ABT4T9R9_9ACTN</name>
<dbReference type="SUPFAM" id="SSF55729">
    <property type="entry name" value="Acyl-CoA N-acyltransferases (Nat)"/>
    <property type="match status" value="1"/>
</dbReference>
<gene>
    <name evidence="2" type="ORF">OUY24_36550</name>
</gene>
<dbReference type="Gene3D" id="3.40.630.30">
    <property type="match status" value="1"/>
</dbReference>